<comment type="caution">
    <text evidence="3">The sequence shown here is derived from an EMBL/GenBank/DDBJ whole genome shotgun (WGS) entry which is preliminary data.</text>
</comment>
<dbReference type="Gene3D" id="3.40.309.10">
    <property type="entry name" value="Aldehyde Dehydrogenase, Chain A, domain 2"/>
    <property type="match status" value="1"/>
</dbReference>
<evidence type="ECO:0000313" key="4">
    <source>
        <dbReference type="Proteomes" id="UP001479436"/>
    </source>
</evidence>
<dbReference type="InterPro" id="IPR016163">
    <property type="entry name" value="Ald_DH_C"/>
</dbReference>
<gene>
    <name evidence="3" type="ORF">K7432_015482</name>
</gene>
<protein>
    <recommendedName>
        <fullName evidence="2">Aldehyde dehydrogenase domain-containing protein</fullName>
    </recommendedName>
</protein>
<comment type="similarity">
    <text evidence="1">Belongs to the aldehyde dehydrogenase family.</text>
</comment>
<dbReference type="EMBL" id="JASJQH010008993">
    <property type="protein sequence ID" value="KAK9685481.1"/>
    <property type="molecule type" value="Genomic_DNA"/>
</dbReference>
<proteinExistence type="inferred from homology"/>
<sequence>MGGKRWGEVGYFIQPTIFTNVHENMKIMKEEIFGPVVAISKFKDEKEVIEKAHSTEYGLAAAVFTQDISKAIRVSNDLQAGTVWVNCYNCLDASTPFGGYKESGFGRELGKYAIALYTQVKTVKINIAS</sequence>
<reference evidence="3 4" key="1">
    <citation type="submission" date="2023-04" db="EMBL/GenBank/DDBJ databases">
        <title>Genome of Basidiobolus ranarum AG-B5.</title>
        <authorList>
            <person name="Stajich J.E."/>
            <person name="Carter-House D."/>
            <person name="Gryganskyi A."/>
        </authorList>
    </citation>
    <scope>NUCLEOTIDE SEQUENCE [LARGE SCALE GENOMIC DNA]</scope>
    <source>
        <strain evidence="3 4">AG-B5</strain>
    </source>
</reference>
<organism evidence="3 4">
    <name type="scientific">Basidiobolus ranarum</name>
    <dbReference type="NCBI Taxonomy" id="34480"/>
    <lineage>
        <taxon>Eukaryota</taxon>
        <taxon>Fungi</taxon>
        <taxon>Fungi incertae sedis</taxon>
        <taxon>Zoopagomycota</taxon>
        <taxon>Entomophthoromycotina</taxon>
        <taxon>Basidiobolomycetes</taxon>
        <taxon>Basidiobolales</taxon>
        <taxon>Basidiobolaceae</taxon>
        <taxon>Basidiobolus</taxon>
    </lineage>
</organism>
<accession>A0ABR2VP29</accession>
<name>A0ABR2VP29_9FUNG</name>
<feature type="domain" description="Aldehyde dehydrogenase" evidence="2">
    <location>
        <begin position="2"/>
        <end position="123"/>
    </location>
</feature>
<keyword evidence="4" id="KW-1185">Reference proteome</keyword>
<evidence type="ECO:0000256" key="1">
    <source>
        <dbReference type="ARBA" id="ARBA00009986"/>
    </source>
</evidence>
<dbReference type="InterPro" id="IPR016162">
    <property type="entry name" value="Ald_DH_N"/>
</dbReference>
<dbReference type="InterPro" id="IPR016161">
    <property type="entry name" value="Ald_DH/histidinol_DH"/>
</dbReference>
<evidence type="ECO:0000259" key="2">
    <source>
        <dbReference type="Pfam" id="PF00171"/>
    </source>
</evidence>
<dbReference type="Proteomes" id="UP001479436">
    <property type="component" value="Unassembled WGS sequence"/>
</dbReference>
<dbReference type="SUPFAM" id="SSF53720">
    <property type="entry name" value="ALDH-like"/>
    <property type="match status" value="1"/>
</dbReference>
<dbReference type="Gene3D" id="3.40.605.10">
    <property type="entry name" value="Aldehyde Dehydrogenase, Chain A, domain 1"/>
    <property type="match status" value="1"/>
</dbReference>
<evidence type="ECO:0000313" key="3">
    <source>
        <dbReference type="EMBL" id="KAK9685481.1"/>
    </source>
</evidence>
<dbReference type="InterPro" id="IPR015590">
    <property type="entry name" value="Aldehyde_DH_dom"/>
</dbReference>
<dbReference type="Pfam" id="PF00171">
    <property type="entry name" value="Aldedh"/>
    <property type="match status" value="1"/>
</dbReference>
<dbReference type="PANTHER" id="PTHR11699">
    <property type="entry name" value="ALDEHYDE DEHYDROGENASE-RELATED"/>
    <property type="match status" value="1"/>
</dbReference>